<accession>A0A934VBI8</accession>
<name>A0A934VBI8_9BACT</name>
<evidence type="ECO:0000313" key="3">
    <source>
        <dbReference type="Proteomes" id="UP000600139"/>
    </source>
</evidence>
<evidence type="ECO:0000256" key="1">
    <source>
        <dbReference type="SAM" id="Phobius"/>
    </source>
</evidence>
<dbReference type="AlphaFoldDB" id="A0A934VBI8"/>
<feature type="transmembrane region" description="Helical" evidence="1">
    <location>
        <begin position="221"/>
        <end position="239"/>
    </location>
</feature>
<keyword evidence="3" id="KW-1185">Reference proteome</keyword>
<feature type="transmembrane region" description="Helical" evidence="1">
    <location>
        <begin position="47"/>
        <end position="67"/>
    </location>
</feature>
<dbReference type="InterPro" id="IPR025333">
    <property type="entry name" value="DUF4239"/>
</dbReference>
<organism evidence="2 3">
    <name type="scientific">Luteolibacter yonseiensis</name>
    <dbReference type="NCBI Taxonomy" id="1144680"/>
    <lineage>
        <taxon>Bacteria</taxon>
        <taxon>Pseudomonadati</taxon>
        <taxon>Verrucomicrobiota</taxon>
        <taxon>Verrucomicrobiia</taxon>
        <taxon>Verrucomicrobiales</taxon>
        <taxon>Verrucomicrobiaceae</taxon>
        <taxon>Luteolibacter</taxon>
    </lineage>
</organism>
<feature type="transmembrane region" description="Helical" evidence="1">
    <location>
        <begin position="6"/>
        <end position="27"/>
    </location>
</feature>
<protein>
    <recommendedName>
        <fullName evidence="4">DUF4239 domain-containing protein</fullName>
    </recommendedName>
</protein>
<evidence type="ECO:0008006" key="4">
    <source>
        <dbReference type="Google" id="ProtNLM"/>
    </source>
</evidence>
<sequence>MNTDFIPIWLLFLGTVLIVMLSIEAGYRLGHRSHRKSGEEKESPVSAIAGSVLGLSAFLLAFTFGIVSDRYDSRKALVREEANIIGTTYLRADFLPEDDRAVAKSLLKEYVSNRIGSVESLHSGRMTPGEMEARLAKVSAIHKVLWDMAVTNARKDMNSDVAALYIDSLNSLIDIHALRIAVGLQARIPRGIWFALSCLTALGMASIGYQTGIAGSKRSIAKGVLAIAFSLVIALIASLDRPQGSYVTVSQQPLIDVLKSMDSTSN</sequence>
<evidence type="ECO:0000313" key="2">
    <source>
        <dbReference type="EMBL" id="MBK1816185.1"/>
    </source>
</evidence>
<keyword evidence="1" id="KW-0812">Transmembrane</keyword>
<keyword evidence="1" id="KW-1133">Transmembrane helix</keyword>
<proteinExistence type="predicted"/>
<reference evidence="2" key="1">
    <citation type="submission" date="2021-01" db="EMBL/GenBank/DDBJ databases">
        <title>Modified the classification status of verrucomicrobia.</title>
        <authorList>
            <person name="Feng X."/>
        </authorList>
    </citation>
    <scope>NUCLEOTIDE SEQUENCE</scope>
    <source>
        <strain evidence="2">JCM 18052</strain>
    </source>
</reference>
<dbReference type="RefSeq" id="WP_200351138.1">
    <property type="nucleotide sequence ID" value="NZ_BAABHZ010000006.1"/>
</dbReference>
<feature type="transmembrane region" description="Helical" evidence="1">
    <location>
        <begin position="191"/>
        <end position="209"/>
    </location>
</feature>
<keyword evidence="1" id="KW-0472">Membrane</keyword>
<comment type="caution">
    <text evidence="2">The sequence shown here is derived from an EMBL/GenBank/DDBJ whole genome shotgun (WGS) entry which is preliminary data.</text>
</comment>
<gene>
    <name evidence="2" type="ORF">JIN84_11230</name>
</gene>
<dbReference type="EMBL" id="JAENIK010000011">
    <property type="protein sequence ID" value="MBK1816185.1"/>
    <property type="molecule type" value="Genomic_DNA"/>
</dbReference>
<dbReference type="Proteomes" id="UP000600139">
    <property type="component" value="Unassembled WGS sequence"/>
</dbReference>
<dbReference type="Pfam" id="PF14023">
    <property type="entry name" value="Bestrophin-like"/>
    <property type="match status" value="1"/>
</dbReference>